<dbReference type="InterPro" id="IPR000182">
    <property type="entry name" value="GNAT_dom"/>
</dbReference>
<dbReference type="PANTHER" id="PTHR43877">
    <property type="entry name" value="AMINOALKYLPHOSPHONATE N-ACETYLTRANSFERASE-RELATED-RELATED"/>
    <property type="match status" value="1"/>
</dbReference>
<sequence length="147" mass="15849">MTDSSITLRKADAADADRVEALLKANGLPHSDVRLESGRFFVASADAAVVGIGGVETYGSNGLLRSVVVPESKRGRGYGTSLCDALEDRAQANGVETLYLLTTTAAAFFRRRGYEEVERERVPASIRQTTEFADLCPSSATCMRKEL</sequence>
<accession>A0A8U0HQQ6</accession>
<keyword evidence="1" id="KW-0808">Transferase</keyword>
<dbReference type="GeneID" id="72185738"/>
<reference evidence="4 5" key="1">
    <citation type="submission" date="2022-04" db="EMBL/GenBank/DDBJ databases">
        <title>Diverse halophilic archaea isolated from saline environments.</title>
        <authorList>
            <person name="Cui H.-L."/>
        </authorList>
    </citation>
    <scope>NUCLEOTIDE SEQUENCE [LARGE SCALE GENOMIC DNA]</scope>
    <source>
        <strain evidence="4 5">XZYJT49</strain>
    </source>
</reference>
<name>A0A8U0HQQ6_9EURY</name>
<feature type="domain" description="N-acetyltransferase" evidence="3">
    <location>
        <begin position="6"/>
        <end position="147"/>
    </location>
</feature>
<proteinExistence type="predicted"/>
<dbReference type="CDD" id="cd04301">
    <property type="entry name" value="NAT_SF"/>
    <property type="match status" value="1"/>
</dbReference>
<protein>
    <submittedName>
        <fullName evidence="4">Arsenic resistance N-acetyltransferase ArsN2</fullName>
    </submittedName>
</protein>
<dbReference type="Gene3D" id="3.40.630.30">
    <property type="match status" value="1"/>
</dbReference>
<dbReference type="EMBL" id="CP096659">
    <property type="protein sequence ID" value="UPV73083.1"/>
    <property type="molecule type" value="Genomic_DNA"/>
</dbReference>
<evidence type="ECO:0000313" key="4">
    <source>
        <dbReference type="EMBL" id="UPV73083.1"/>
    </source>
</evidence>
<keyword evidence="5" id="KW-1185">Reference proteome</keyword>
<dbReference type="InterPro" id="IPR016181">
    <property type="entry name" value="Acyl_CoA_acyltransferase"/>
</dbReference>
<keyword evidence="2" id="KW-0012">Acyltransferase</keyword>
<evidence type="ECO:0000313" key="5">
    <source>
        <dbReference type="Proteomes" id="UP000830729"/>
    </source>
</evidence>
<dbReference type="InterPro" id="IPR050832">
    <property type="entry name" value="Bact_Acetyltransf"/>
</dbReference>
<organism evidence="4 5">
    <name type="scientific">Halorussus limi</name>
    <dbReference type="NCBI Taxonomy" id="2938695"/>
    <lineage>
        <taxon>Archaea</taxon>
        <taxon>Methanobacteriati</taxon>
        <taxon>Methanobacteriota</taxon>
        <taxon>Stenosarchaea group</taxon>
        <taxon>Halobacteria</taxon>
        <taxon>Halobacteriales</taxon>
        <taxon>Haladaptataceae</taxon>
        <taxon>Halorussus</taxon>
    </lineage>
</organism>
<dbReference type="KEGG" id="halx:M0R89_11025"/>
<dbReference type="PROSITE" id="PS51186">
    <property type="entry name" value="GNAT"/>
    <property type="match status" value="1"/>
</dbReference>
<evidence type="ECO:0000259" key="3">
    <source>
        <dbReference type="PROSITE" id="PS51186"/>
    </source>
</evidence>
<dbReference type="NCBIfam" id="NF040501">
    <property type="entry name" value="resist_ArsN2"/>
    <property type="match status" value="1"/>
</dbReference>
<dbReference type="AlphaFoldDB" id="A0A8U0HQQ6"/>
<evidence type="ECO:0000256" key="2">
    <source>
        <dbReference type="ARBA" id="ARBA00023315"/>
    </source>
</evidence>
<dbReference type="Pfam" id="PF13508">
    <property type="entry name" value="Acetyltransf_7"/>
    <property type="match status" value="1"/>
</dbReference>
<evidence type="ECO:0000256" key="1">
    <source>
        <dbReference type="ARBA" id="ARBA00022679"/>
    </source>
</evidence>
<dbReference type="Proteomes" id="UP000830729">
    <property type="component" value="Chromosome"/>
</dbReference>
<gene>
    <name evidence="4" type="primary">arsN2</name>
    <name evidence="4" type="ORF">M0R89_11025</name>
</gene>
<dbReference type="RefSeq" id="WP_248649141.1">
    <property type="nucleotide sequence ID" value="NZ_CP096659.1"/>
</dbReference>
<dbReference type="SUPFAM" id="SSF55729">
    <property type="entry name" value="Acyl-CoA N-acyltransferases (Nat)"/>
    <property type="match status" value="1"/>
</dbReference>
<dbReference type="GO" id="GO:0016747">
    <property type="term" value="F:acyltransferase activity, transferring groups other than amino-acyl groups"/>
    <property type="evidence" value="ECO:0007669"/>
    <property type="project" value="InterPro"/>
</dbReference>